<feature type="transmembrane region" description="Helical" evidence="1">
    <location>
        <begin position="6"/>
        <end position="27"/>
    </location>
</feature>
<gene>
    <name evidence="2" type="ORF">CAV_0400</name>
</gene>
<dbReference type="AlphaFoldDB" id="A0A222MVJ1"/>
<evidence type="ECO:0000313" key="3">
    <source>
        <dbReference type="Proteomes" id="UP000201169"/>
    </source>
</evidence>
<organism evidence="2 3">
    <name type="scientific">Campylobacter avium LMG 24591</name>
    <dbReference type="NCBI Taxonomy" id="522484"/>
    <lineage>
        <taxon>Bacteria</taxon>
        <taxon>Pseudomonadati</taxon>
        <taxon>Campylobacterota</taxon>
        <taxon>Epsilonproteobacteria</taxon>
        <taxon>Campylobacterales</taxon>
        <taxon>Campylobacteraceae</taxon>
        <taxon>Campylobacter</taxon>
    </lineage>
</organism>
<dbReference type="EMBL" id="CP022347">
    <property type="protein sequence ID" value="ASQ30067.1"/>
    <property type="molecule type" value="Genomic_DNA"/>
</dbReference>
<name>A0A222MVJ1_9BACT</name>
<protein>
    <submittedName>
        <fullName evidence="2">Uncharacterized protein</fullName>
    </submittedName>
</protein>
<evidence type="ECO:0000313" key="2">
    <source>
        <dbReference type="EMBL" id="ASQ30067.1"/>
    </source>
</evidence>
<keyword evidence="1" id="KW-0812">Transmembrane</keyword>
<dbReference type="RefSeq" id="WP_094324854.1">
    <property type="nucleotide sequence ID" value="NZ_CP022347.1"/>
</dbReference>
<keyword evidence="1" id="KW-0472">Membrane</keyword>
<keyword evidence="1" id="KW-1133">Transmembrane helix</keyword>
<dbReference type="KEGG" id="cavi:CAV_0400"/>
<dbReference type="OrthoDB" id="5363570at2"/>
<accession>A0A222MVJ1</accession>
<dbReference type="Proteomes" id="UP000201169">
    <property type="component" value="Chromosome"/>
</dbReference>
<proteinExistence type="predicted"/>
<evidence type="ECO:0000256" key="1">
    <source>
        <dbReference type="SAM" id="Phobius"/>
    </source>
</evidence>
<reference evidence="2 3" key="1">
    <citation type="submission" date="2017-07" db="EMBL/GenBank/DDBJ databases">
        <title>Analysis of two Campylobacter avium genomes and identification of a novel hippuricase gene.</title>
        <authorList>
            <person name="Miller W.G."/>
            <person name="Chapman M.H."/>
            <person name="Yee E."/>
            <person name="Revez J."/>
            <person name="Bono J.L."/>
            <person name="Rossi M."/>
        </authorList>
    </citation>
    <scope>NUCLEOTIDE SEQUENCE [LARGE SCALE GENOMIC DNA]</scope>
    <source>
        <strain evidence="2 3">LMG 24591</strain>
    </source>
</reference>
<keyword evidence="3" id="KW-1185">Reference proteome</keyword>
<sequence length="146" mass="16564">MNYILLSIFVVIVILIFVFCALVLSYLKKKSVSNSEKINAKKTVNIDSLFAELANPRLDHEAIQKIILKFIDTQTLPMKLGKNLSNEAKKKLEFVSAVAAHKNASAKNIAFLSRELSKRYTSYKDDILKYEQIGMAKRSIIKHTES</sequence>